<dbReference type="GO" id="GO:1990904">
    <property type="term" value="C:ribonucleoprotein complex"/>
    <property type="evidence" value="ECO:0007669"/>
    <property type="project" value="UniProtKB-KW"/>
</dbReference>
<evidence type="ECO:0000256" key="7">
    <source>
        <dbReference type="HAMAP-Rule" id="MF_00360"/>
    </source>
</evidence>
<comment type="caution">
    <text evidence="8">The sequence shown here is derived from an EMBL/GenBank/DDBJ whole genome shotgun (WGS) entry which is preliminary data.</text>
</comment>
<keyword evidence="2 7" id="KW-0699">rRNA-binding</keyword>
<evidence type="ECO:0000256" key="1">
    <source>
        <dbReference type="ARBA" id="ARBA00009512"/>
    </source>
</evidence>
<dbReference type="InterPro" id="IPR000529">
    <property type="entry name" value="Ribosomal_bS6"/>
</dbReference>
<evidence type="ECO:0000313" key="9">
    <source>
        <dbReference type="Proteomes" id="UP000231246"/>
    </source>
</evidence>
<dbReference type="InterPro" id="IPR020815">
    <property type="entry name" value="Ribosomal_bS6_CS"/>
</dbReference>
<dbReference type="GO" id="GO:0005737">
    <property type="term" value="C:cytoplasm"/>
    <property type="evidence" value="ECO:0007669"/>
    <property type="project" value="UniProtKB-ARBA"/>
</dbReference>
<reference evidence="8 9" key="1">
    <citation type="submission" date="2017-09" db="EMBL/GenBank/DDBJ databases">
        <title>Depth-based differentiation of microbial function through sediment-hosted aquifers and enrichment of novel symbionts in the deep terrestrial subsurface.</title>
        <authorList>
            <person name="Probst A.J."/>
            <person name="Ladd B."/>
            <person name="Jarett J.K."/>
            <person name="Geller-Mcgrath D.E."/>
            <person name="Sieber C.M."/>
            <person name="Emerson J.B."/>
            <person name="Anantharaman K."/>
            <person name="Thomas B.C."/>
            <person name="Malmstrom R."/>
            <person name="Stieglmeier M."/>
            <person name="Klingl A."/>
            <person name="Woyke T."/>
            <person name="Ryan C.M."/>
            <person name="Banfield J.F."/>
        </authorList>
    </citation>
    <scope>NUCLEOTIDE SEQUENCE [LARGE SCALE GENOMIC DNA]</scope>
    <source>
        <strain evidence="8">CG22_combo_CG10-13_8_21_14_all_38_20</strain>
    </source>
</reference>
<evidence type="ECO:0000256" key="3">
    <source>
        <dbReference type="ARBA" id="ARBA00022884"/>
    </source>
</evidence>
<dbReference type="PANTHER" id="PTHR21011">
    <property type="entry name" value="MITOCHONDRIAL 28S RIBOSOMAL PROTEIN S6"/>
    <property type="match status" value="1"/>
</dbReference>
<dbReference type="SUPFAM" id="SSF54995">
    <property type="entry name" value="Ribosomal protein S6"/>
    <property type="match status" value="1"/>
</dbReference>
<comment type="function">
    <text evidence="7">Binds together with bS18 to 16S ribosomal RNA.</text>
</comment>
<dbReference type="AlphaFoldDB" id="A0A2H0BUK1"/>
<dbReference type="CDD" id="cd00473">
    <property type="entry name" value="bS6"/>
    <property type="match status" value="1"/>
</dbReference>
<dbReference type="HAMAP" id="MF_00360">
    <property type="entry name" value="Ribosomal_bS6"/>
    <property type="match status" value="1"/>
</dbReference>
<dbReference type="InterPro" id="IPR035980">
    <property type="entry name" value="Ribosomal_bS6_sf"/>
</dbReference>
<organism evidence="8 9">
    <name type="scientific">Candidatus Roizmanbacteria bacterium CG22_combo_CG10-13_8_21_14_all_38_20</name>
    <dbReference type="NCBI Taxonomy" id="1974862"/>
    <lineage>
        <taxon>Bacteria</taxon>
        <taxon>Candidatus Roizmaniibacteriota</taxon>
    </lineage>
</organism>
<evidence type="ECO:0000313" key="8">
    <source>
        <dbReference type="EMBL" id="PIP61284.1"/>
    </source>
</evidence>
<name>A0A2H0BUK1_9BACT</name>
<dbReference type="GO" id="GO:0070181">
    <property type="term" value="F:small ribosomal subunit rRNA binding"/>
    <property type="evidence" value="ECO:0007669"/>
    <property type="project" value="TreeGrafter"/>
</dbReference>
<dbReference type="GO" id="GO:0005840">
    <property type="term" value="C:ribosome"/>
    <property type="evidence" value="ECO:0007669"/>
    <property type="project" value="UniProtKB-KW"/>
</dbReference>
<proteinExistence type="inferred from homology"/>
<dbReference type="GO" id="GO:0003735">
    <property type="term" value="F:structural constituent of ribosome"/>
    <property type="evidence" value="ECO:0007669"/>
    <property type="project" value="InterPro"/>
</dbReference>
<keyword evidence="5 7" id="KW-0687">Ribonucleoprotein</keyword>
<evidence type="ECO:0000256" key="4">
    <source>
        <dbReference type="ARBA" id="ARBA00022980"/>
    </source>
</evidence>
<keyword evidence="4 7" id="KW-0689">Ribosomal protein</keyword>
<evidence type="ECO:0000256" key="6">
    <source>
        <dbReference type="ARBA" id="ARBA00035294"/>
    </source>
</evidence>
<comment type="similarity">
    <text evidence="1 7">Belongs to the bacterial ribosomal protein bS6 family.</text>
</comment>
<gene>
    <name evidence="7 8" type="primary">rpsF</name>
    <name evidence="8" type="ORF">COW99_04700</name>
</gene>
<keyword evidence="3 7" id="KW-0694">RNA-binding</keyword>
<dbReference type="EMBL" id="PCTA01000030">
    <property type="protein sequence ID" value="PIP61284.1"/>
    <property type="molecule type" value="Genomic_DNA"/>
</dbReference>
<dbReference type="InterPro" id="IPR020814">
    <property type="entry name" value="Ribosomal_S6_plastid/chlpt"/>
</dbReference>
<dbReference type="Pfam" id="PF01250">
    <property type="entry name" value="Ribosomal_S6"/>
    <property type="match status" value="1"/>
</dbReference>
<accession>A0A2H0BUK1</accession>
<dbReference type="GO" id="GO:0006412">
    <property type="term" value="P:translation"/>
    <property type="evidence" value="ECO:0007669"/>
    <property type="project" value="UniProtKB-UniRule"/>
</dbReference>
<dbReference type="NCBIfam" id="TIGR00166">
    <property type="entry name" value="S6"/>
    <property type="match status" value="1"/>
</dbReference>
<dbReference type="PANTHER" id="PTHR21011:SF1">
    <property type="entry name" value="SMALL RIBOSOMAL SUBUNIT PROTEIN BS6M"/>
    <property type="match status" value="1"/>
</dbReference>
<dbReference type="PROSITE" id="PS01048">
    <property type="entry name" value="RIBOSOMAL_S6"/>
    <property type="match status" value="1"/>
</dbReference>
<evidence type="ECO:0000256" key="5">
    <source>
        <dbReference type="ARBA" id="ARBA00023274"/>
    </source>
</evidence>
<sequence length="98" mass="11847">MNEYELTFVLDPVLKKNDKDEIQSKIEDWIKSLKGKITKFEDMGIRELAYEINKNKQALYMFFTITGEANFDKIIQNRVKEDKRIWRYLLVKKINKIK</sequence>
<dbReference type="InterPro" id="IPR014717">
    <property type="entry name" value="Transl_elong_EF1B/ribsomal_bS6"/>
</dbReference>
<evidence type="ECO:0000256" key="2">
    <source>
        <dbReference type="ARBA" id="ARBA00022730"/>
    </source>
</evidence>
<dbReference type="Proteomes" id="UP000231246">
    <property type="component" value="Unassembled WGS sequence"/>
</dbReference>
<protein>
    <recommendedName>
        <fullName evidence="6 7">Small ribosomal subunit protein bS6</fullName>
    </recommendedName>
</protein>
<dbReference type="Gene3D" id="3.30.70.60">
    <property type="match status" value="1"/>
</dbReference>